<reference evidence="1 2" key="1">
    <citation type="journal article" date="2012" name="Genome Biol.">
        <title>Sequencing three crocodilian genomes to illuminate the evolution of archosaurs and amniotes.</title>
        <authorList>
            <person name="St John J.A."/>
            <person name="Braun E.L."/>
            <person name="Isberg S.R."/>
            <person name="Miles L.G."/>
            <person name="Chong A.Y."/>
            <person name="Gongora J."/>
            <person name="Dalzell P."/>
            <person name="Moran C."/>
            <person name="Bed'hom B."/>
            <person name="Abzhanov A."/>
            <person name="Burgess S.C."/>
            <person name="Cooksey A.M."/>
            <person name="Castoe T.A."/>
            <person name="Crawford N.G."/>
            <person name="Densmore L.D."/>
            <person name="Drew J.C."/>
            <person name="Edwards S.V."/>
            <person name="Faircloth B.C."/>
            <person name="Fujita M.K."/>
            <person name="Greenwold M.J."/>
            <person name="Hoffmann F.G."/>
            <person name="Howard J.M."/>
            <person name="Iguchi T."/>
            <person name="Janes D.E."/>
            <person name="Khan S.Y."/>
            <person name="Kohno S."/>
            <person name="de Koning A.J."/>
            <person name="Lance S.L."/>
            <person name="McCarthy F.M."/>
            <person name="McCormack J.E."/>
            <person name="Merchant M.E."/>
            <person name="Peterson D.G."/>
            <person name="Pollock D.D."/>
            <person name="Pourmand N."/>
            <person name="Raney B.J."/>
            <person name="Roessler K.A."/>
            <person name="Sanford J.R."/>
            <person name="Sawyer R.H."/>
            <person name="Schmidt C.J."/>
            <person name="Triplett E.W."/>
            <person name="Tuberville T.D."/>
            <person name="Venegas-Anaya M."/>
            <person name="Howard J.T."/>
            <person name="Jarvis E.D."/>
            <person name="Guillette L.J.Jr."/>
            <person name="Glenn T.C."/>
            <person name="Green R.E."/>
            <person name="Ray D.A."/>
        </authorList>
    </citation>
    <scope>NUCLEOTIDE SEQUENCE [LARGE SCALE GENOMIC DNA]</scope>
    <source>
        <strain evidence="1">KSC_2009_1</strain>
    </source>
</reference>
<dbReference type="EMBL" id="AKHW03002907">
    <property type="protein sequence ID" value="KYO36866.1"/>
    <property type="molecule type" value="Genomic_DNA"/>
</dbReference>
<dbReference type="AlphaFoldDB" id="A0A151NJ93"/>
<evidence type="ECO:0000313" key="2">
    <source>
        <dbReference type="Proteomes" id="UP000050525"/>
    </source>
</evidence>
<gene>
    <name evidence="1" type="ORF">Y1Q_0020893</name>
</gene>
<dbReference type="Proteomes" id="UP000050525">
    <property type="component" value="Unassembled WGS sequence"/>
</dbReference>
<comment type="caution">
    <text evidence="1">The sequence shown here is derived from an EMBL/GenBank/DDBJ whole genome shotgun (WGS) entry which is preliminary data.</text>
</comment>
<name>A0A151NJ93_ALLMI</name>
<protein>
    <submittedName>
        <fullName evidence="1">Uncharacterized protein</fullName>
    </submittedName>
</protein>
<sequence>MIPPKKRVMLNQAAIMAGISQPCSNQGSQLTAPWQATSKSKELWLKLRLPASALCDRNQRDGLPGF</sequence>
<evidence type="ECO:0000313" key="1">
    <source>
        <dbReference type="EMBL" id="KYO36866.1"/>
    </source>
</evidence>
<proteinExistence type="predicted"/>
<organism evidence="1 2">
    <name type="scientific">Alligator mississippiensis</name>
    <name type="common">American alligator</name>
    <dbReference type="NCBI Taxonomy" id="8496"/>
    <lineage>
        <taxon>Eukaryota</taxon>
        <taxon>Metazoa</taxon>
        <taxon>Chordata</taxon>
        <taxon>Craniata</taxon>
        <taxon>Vertebrata</taxon>
        <taxon>Euteleostomi</taxon>
        <taxon>Archelosauria</taxon>
        <taxon>Archosauria</taxon>
        <taxon>Crocodylia</taxon>
        <taxon>Alligatoridae</taxon>
        <taxon>Alligatorinae</taxon>
        <taxon>Alligator</taxon>
    </lineage>
</organism>
<keyword evidence="2" id="KW-1185">Reference proteome</keyword>
<accession>A0A151NJ93</accession>